<dbReference type="PANTHER" id="PTHR31966">
    <property type="entry name" value="OS01G0783500 PROTEIN"/>
    <property type="match status" value="1"/>
</dbReference>
<dbReference type="KEGG" id="sind:105178530"/>
<accession>A0A6I9UYT9</accession>
<evidence type="ECO:0000313" key="4">
    <source>
        <dbReference type="RefSeq" id="XP_011100324.1"/>
    </source>
</evidence>
<evidence type="ECO:0000259" key="2">
    <source>
        <dbReference type="Pfam" id="PF00582"/>
    </source>
</evidence>
<gene>
    <name evidence="4" type="primary">LOC105178530</name>
</gene>
<dbReference type="InterPro" id="IPR006016">
    <property type="entry name" value="UspA"/>
</dbReference>
<keyword evidence="3" id="KW-1185">Reference proteome</keyword>
<sequence>MEDNKLNRSSTSSFPHLHLRCHSLHLSLLLSIQYYPNCFFFQQLNLQRTCPHTTGPHYLTAAMASAPPATAAVVVDHPNHDLRPVQVKTSSPRFPPPAGTPTSSTASSPFHRRIGIAVDLSEESAYAVKWAVDNYLRLGDAVILLHVLSTSVLYGADWGPSTPTTPTSENSFSVTPPERTEEEYDNFTAAQANILAQPLVDAHMPVKIHIVKDHDMKERLCLEVERLGLSAVIMGSRGIGASRRSSNGKLGSMSDYCVQHCACPVVVVRYNKEEKAAGKKEKREYHGAANMKK</sequence>
<dbReference type="CDD" id="cd23659">
    <property type="entry name" value="USP_At3g01520-like"/>
    <property type="match status" value="1"/>
</dbReference>
<feature type="domain" description="UspA" evidence="2">
    <location>
        <begin position="112"/>
        <end position="269"/>
    </location>
</feature>
<dbReference type="Proteomes" id="UP000504604">
    <property type="component" value="Linkage group LG16"/>
</dbReference>
<dbReference type="Pfam" id="PF00582">
    <property type="entry name" value="Usp"/>
    <property type="match status" value="1"/>
</dbReference>
<dbReference type="InterPro" id="IPR014729">
    <property type="entry name" value="Rossmann-like_a/b/a_fold"/>
</dbReference>
<dbReference type="Gene3D" id="3.40.50.620">
    <property type="entry name" value="HUPs"/>
    <property type="match status" value="1"/>
</dbReference>
<dbReference type="AlphaFoldDB" id="A0A6I9UYT9"/>
<dbReference type="InterPro" id="IPR006015">
    <property type="entry name" value="Universal_stress_UspA"/>
</dbReference>
<dbReference type="RefSeq" id="XP_011100324.1">
    <property type="nucleotide sequence ID" value="XM_011102022.2"/>
</dbReference>
<evidence type="ECO:0000256" key="1">
    <source>
        <dbReference type="SAM" id="MobiDB-lite"/>
    </source>
</evidence>
<dbReference type="SUPFAM" id="SSF52402">
    <property type="entry name" value="Adenine nucleotide alpha hydrolases-like"/>
    <property type="match status" value="1"/>
</dbReference>
<dbReference type="InParanoid" id="A0A6I9UYT9"/>
<feature type="region of interest" description="Disordered" evidence="1">
    <location>
        <begin position="85"/>
        <end position="108"/>
    </location>
</feature>
<dbReference type="OrthoDB" id="843225at2759"/>
<dbReference type="PRINTS" id="PR01438">
    <property type="entry name" value="UNVRSLSTRESS"/>
</dbReference>
<dbReference type="PANTHER" id="PTHR31966:SF3">
    <property type="entry name" value="OS05G0501700 PROTEIN"/>
    <property type="match status" value="1"/>
</dbReference>
<organism evidence="3 4">
    <name type="scientific">Sesamum indicum</name>
    <name type="common">Oriental sesame</name>
    <name type="synonym">Sesamum orientale</name>
    <dbReference type="NCBI Taxonomy" id="4182"/>
    <lineage>
        <taxon>Eukaryota</taxon>
        <taxon>Viridiplantae</taxon>
        <taxon>Streptophyta</taxon>
        <taxon>Embryophyta</taxon>
        <taxon>Tracheophyta</taxon>
        <taxon>Spermatophyta</taxon>
        <taxon>Magnoliopsida</taxon>
        <taxon>eudicotyledons</taxon>
        <taxon>Gunneridae</taxon>
        <taxon>Pentapetalae</taxon>
        <taxon>asterids</taxon>
        <taxon>lamiids</taxon>
        <taxon>Lamiales</taxon>
        <taxon>Pedaliaceae</taxon>
        <taxon>Sesamum</taxon>
    </lineage>
</organism>
<reference evidence="4" key="1">
    <citation type="submission" date="2025-08" db="UniProtKB">
        <authorList>
            <consortium name="RefSeq"/>
        </authorList>
    </citation>
    <scope>IDENTIFICATION</scope>
</reference>
<protein>
    <submittedName>
        <fullName evidence="4">Universal stress protein PHOS32</fullName>
    </submittedName>
</protein>
<name>A0A6I9UYT9_SESIN</name>
<proteinExistence type="predicted"/>
<dbReference type="InterPro" id="IPR044162">
    <property type="entry name" value="PHOS32/34"/>
</dbReference>
<evidence type="ECO:0000313" key="3">
    <source>
        <dbReference type="Proteomes" id="UP000504604"/>
    </source>
</evidence>
<dbReference type="GeneID" id="105178530"/>